<dbReference type="CDD" id="cd08366">
    <property type="entry name" value="APC10"/>
    <property type="match status" value="1"/>
</dbReference>
<dbReference type="Proteomes" id="UP000190831">
    <property type="component" value="Chromosome F"/>
</dbReference>
<dbReference type="OrthoDB" id="24948at2759"/>
<gene>
    <name evidence="7" type="ORF">LAFE_0F17656G</name>
</gene>
<keyword evidence="3" id="KW-0498">Mitosis</keyword>
<evidence type="ECO:0000313" key="8">
    <source>
        <dbReference type="Proteomes" id="UP000190831"/>
    </source>
</evidence>
<dbReference type="AlphaFoldDB" id="A0A1G4MGQ5"/>
<dbReference type="STRING" id="4955.A0A1G4MGQ5"/>
<dbReference type="GO" id="GO:0005680">
    <property type="term" value="C:anaphase-promoting complex"/>
    <property type="evidence" value="ECO:0007669"/>
    <property type="project" value="InterPro"/>
</dbReference>
<organism evidence="7 8">
    <name type="scientific">Lachancea fermentati</name>
    <name type="common">Zygosaccharomyces fermentati</name>
    <dbReference type="NCBI Taxonomy" id="4955"/>
    <lineage>
        <taxon>Eukaryota</taxon>
        <taxon>Fungi</taxon>
        <taxon>Dikarya</taxon>
        <taxon>Ascomycota</taxon>
        <taxon>Saccharomycotina</taxon>
        <taxon>Saccharomycetes</taxon>
        <taxon>Saccharomycetales</taxon>
        <taxon>Saccharomycetaceae</taxon>
        <taxon>Lachancea</taxon>
    </lineage>
</organism>
<dbReference type="EMBL" id="LT598490">
    <property type="protein sequence ID" value="SCW02941.1"/>
    <property type="molecule type" value="Genomic_DNA"/>
</dbReference>
<dbReference type="PANTHER" id="PTHR12936">
    <property type="entry name" value="ANAPHASE-PROMOTING COMPLEX 10"/>
    <property type="match status" value="1"/>
</dbReference>
<dbReference type="GO" id="GO:0031145">
    <property type="term" value="P:anaphase-promoting complex-dependent catabolic process"/>
    <property type="evidence" value="ECO:0007669"/>
    <property type="project" value="InterPro"/>
</dbReference>
<dbReference type="InterPro" id="IPR008979">
    <property type="entry name" value="Galactose-bd-like_sf"/>
</dbReference>
<reference evidence="8" key="1">
    <citation type="submission" date="2016-03" db="EMBL/GenBank/DDBJ databases">
        <authorList>
            <person name="Devillers H."/>
        </authorList>
    </citation>
    <scope>NUCLEOTIDE SEQUENCE [LARGE SCALE GENOMIC DNA]</scope>
</reference>
<comment type="similarity">
    <text evidence="1">Belongs to the APC10 family.</text>
</comment>
<dbReference type="Gene3D" id="2.60.120.260">
    <property type="entry name" value="Galactose-binding domain-like"/>
    <property type="match status" value="1"/>
</dbReference>
<dbReference type="PANTHER" id="PTHR12936:SF0">
    <property type="entry name" value="ANAPHASE-PROMOTING COMPLEX SUBUNIT 10"/>
    <property type="match status" value="1"/>
</dbReference>
<evidence type="ECO:0000256" key="3">
    <source>
        <dbReference type="ARBA" id="ARBA00022776"/>
    </source>
</evidence>
<evidence type="ECO:0000256" key="5">
    <source>
        <dbReference type="ARBA" id="ARBA00023306"/>
    </source>
</evidence>
<name>A0A1G4MGQ5_LACFM</name>
<keyword evidence="8" id="KW-1185">Reference proteome</keyword>
<accession>A0A1G4MGQ5</accession>
<evidence type="ECO:0000313" key="7">
    <source>
        <dbReference type="EMBL" id="SCW02941.1"/>
    </source>
</evidence>
<dbReference type="SUPFAM" id="SSF49785">
    <property type="entry name" value="Galactose-binding domain-like"/>
    <property type="match status" value="1"/>
</dbReference>
<dbReference type="InterPro" id="IPR004939">
    <property type="entry name" value="APC_su10/DOC_dom"/>
</dbReference>
<sequence length="249" mass="28435">MGTNPQIKALVSAAFPRIDFEEITKNRATKDIIVLDDSLRHDGNGIEYISDFSGENTDEIGVETIFDRYTEGLQKLEGQGHINLTALAYWKTSSYKDGNHIKEALDDNPQTFWQSDGSQPHYIDICFSKRVEVIQLAFFFSLLIDESYTPQVIKVYAGHSLSDATLYKTLEIRNVNGWVALTFEDNRPNDKLLKCQFLRLTIPVNHENGKDTHLRGVRLYSPSSKTYMDDSRIMECFSTNSIIFDCSIR</sequence>
<protein>
    <submittedName>
        <fullName evidence="7">LAFE_0F17656g1_1</fullName>
    </submittedName>
</protein>
<feature type="domain" description="DOC" evidence="6">
    <location>
        <begin position="60"/>
        <end position="246"/>
    </location>
</feature>
<dbReference type="OMA" id="WVALTFE"/>
<dbReference type="SMART" id="SM01337">
    <property type="entry name" value="APC10"/>
    <property type="match status" value="1"/>
</dbReference>
<proteinExistence type="inferred from homology"/>
<keyword evidence="2" id="KW-0132">Cell division</keyword>
<evidence type="ECO:0000256" key="2">
    <source>
        <dbReference type="ARBA" id="ARBA00022618"/>
    </source>
</evidence>
<dbReference type="GO" id="GO:0051301">
    <property type="term" value="P:cell division"/>
    <property type="evidence" value="ECO:0007669"/>
    <property type="project" value="UniProtKB-KW"/>
</dbReference>
<dbReference type="PROSITE" id="PS51284">
    <property type="entry name" value="DOC"/>
    <property type="match status" value="1"/>
</dbReference>
<evidence type="ECO:0000256" key="4">
    <source>
        <dbReference type="ARBA" id="ARBA00022786"/>
    </source>
</evidence>
<evidence type="ECO:0000256" key="1">
    <source>
        <dbReference type="ARBA" id="ARBA00006762"/>
    </source>
</evidence>
<dbReference type="Pfam" id="PF03256">
    <property type="entry name" value="ANAPC10"/>
    <property type="match status" value="1"/>
</dbReference>
<dbReference type="InterPro" id="IPR016901">
    <property type="entry name" value="APC10/Doc1"/>
</dbReference>
<keyword evidence="4" id="KW-0833">Ubl conjugation pathway</keyword>
<dbReference type="GO" id="GO:0070979">
    <property type="term" value="P:protein K11-linked ubiquitination"/>
    <property type="evidence" value="ECO:0007669"/>
    <property type="project" value="TreeGrafter"/>
</dbReference>
<keyword evidence="5" id="KW-0131">Cell cycle</keyword>
<evidence type="ECO:0000259" key="6">
    <source>
        <dbReference type="PROSITE" id="PS51284"/>
    </source>
</evidence>